<comment type="similarity">
    <text evidence="2 15">Belongs to the phenylalanyl-tRNA synthetase beta subunit family. Type 1 subfamily.</text>
</comment>
<accession>A0A0N8GR38</accession>
<dbReference type="GO" id="GO:0005524">
    <property type="term" value="F:ATP binding"/>
    <property type="evidence" value="ECO:0007669"/>
    <property type="project" value="UniProtKB-UniRule"/>
</dbReference>
<evidence type="ECO:0000256" key="10">
    <source>
        <dbReference type="ARBA" id="ARBA00022842"/>
    </source>
</evidence>
<evidence type="ECO:0000256" key="8">
    <source>
        <dbReference type="ARBA" id="ARBA00022741"/>
    </source>
</evidence>
<evidence type="ECO:0000256" key="4">
    <source>
        <dbReference type="ARBA" id="ARBA00022490"/>
    </source>
</evidence>
<dbReference type="SMART" id="SM00874">
    <property type="entry name" value="B5"/>
    <property type="match status" value="1"/>
</dbReference>
<comment type="caution">
    <text evidence="20">The sequence shown here is derived from an EMBL/GenBank/DDBJ whole genome shotgun (WGS) entry which is preliminary data.</text>
</comment>
<dbReference type="InterPro" id="IPR005121">
    <property type="entry name" value="Fdx_antiC-bd"/>
</dbReference>
<keyword evidence="11 16" id="KW-0694">RNA-binding</keyword>
<reference evidence="20 21" key="1">
    <citation type="submission" date="2015-07" db="EMBL/GenBank/DDBJ databases">
        <title>Whole genome sequence of Herpetosiphon geysericola DSM 7119.</title>
        <authorList>
            <person name="Hemp J."/>
            <person name="Ward L.M."/>
            <person name="Pace L.A."/>
            <person name="Fischer W.W."/>
        </authorList>
    </citation>
    <scope>NUCLEOTIDE SEQUENCE [LARGE SCALE GENOMIC DNA]</scope>
    <source>
        <strain evidence="20 21">DSM 7119</strain>
    </source>
</reference>
<dbReference type="InterPro" id="IPR041616">
    <property type="entry name" value="PheRS_beta_core"/>
</dbReference>
<keyword evidence="9 15" id="KW-0067">ATP-binding</keyword>
<organism evidence="20 21">
    <name type="scientific">Herpetosiphon geysericola</name>
    <dbReference type="NCBI Taxonomy" id="70996"/>
    <lineage>
        <taxon>Bacteria</taxon>
        <taxon>Bacillati</taxon>
        <taxon>Chloroflexota</taxon>
        <taxon>Chloroflexia</taxon>
        <taxon>Herpetosiphonales</taxon>
        <taxon>Herpetosiphonaceae</taxon>
        <taxon>Herpetosiphon</taxon>
    </lineage>
</organism>
<feature type="binding site" evidence="15">
    <location>
        <position position="490"/>
    </location>
    <ligand>
        <name>Mg(2+)</name>
        <dbReference type="ChEBI" id="CHEBI:18420"/>
        <note>shared with alpha subunit</note>
    </ligand>
</feature>
<evidence type="ECO:0000256" key="9">
    <source>
        <dbReference type="ARBA" id="ARBA00022840"/>
    </source>
</evidence>
<dbReference type="NCBIfam" id="TIGR00472">
    <property type="entry name" value="pheT_bact"/>
    <property type="match status" value="1"/>
</dbReference>
<dbReference type="Pfam" id="PF03483">
    <property type="entry name" value="B3_4"/>
    <property type="match status" value="1"/>
</dbReference>
<dbReference type="InterPro" id="IPR045864">
    <property type="entry name" value="aa-tRNA-synth_II/BPL/LPL"/>
</dbReference>
<comment type="subunit">
    <text evidence="3 15">Tetramer of two alpha and two beta subunits.</text>
</comment>
<dbReference type="GO" id="GO:0004826">
    <property type="term" value="F:phenylalanine-tRNA ligase activity"/>
    <property type="evidence" value="ECO:0007669"/>
    <property type="project" value="UniProtKB-UniRule"/>
</dbReference>
<dbReference type="PROSITE" id="PS51447">
    <property type="entry name" value="FDX_ACB"/>
    <property type="match status" value="1"/>
</dbReference>
<evidence type="ECO:0000256" key="12">
    <source>
        <dbReference type="ARBA" id="ARBA00022917"/>
    </source>
</evidence>
<dbReference type="FunFam" id="3.30.70.380:FF:000001">
    <property type="entry name" value="Phenylalanine--tRNA ligase beta subunit"/>
    <property type="match status" value="1"/>
</dbReference>
<evidence type="ECO:0000256" key="1">
    <source>
        <dbReference type="ARBA" id="ARBA00004496"/>
    </source>
</evidence>
<evidence type="ECO:0000256" key="13">
    <source>
        <dbReference type="ARBA" id="ARBA00023146"/>
    </source>
</evidence>
<dbReference type="GO" id="GO:0006432">
    <property type="term" value="P:phenylalanyl-tRNA aminoacylation"/>
    <property type="evidence" value="ECO:0007669"/>
    <property type="project" value="UniProtKB-UniRule"/>
</dbReference>
<feature type="binding site" evidence="15">
    <location>
        <position position="496"/>
    </location>
    <ligand>
        <name>Mg(2+)</name>
        <dbReference type="ChEBI" id="CHEBI:18420"/>
        <note>shared with alpha subunit</note>
    </ligand>
</feature>
<keyword evidence="7 15" id="KW-0479">Metal-binding</keyword>
<evidence type="ECO:0000259" key="17">
    <source>
        <dbReference type="PROSITE" id="PS50886"/>
    </source>
</evidence>
<keyword evidence="12 15" id="KW-0648">Protein biosynthesis</keyword>
<dbReference type="STRING" id="70996.SE18_17390"/>
<evidence type="ECO:0000256" key="11">
    <source>
        <dbReference type="ARBA" id="ARBA00022884"/>
    </source>
</evidence>
<dbReference type="InterPro" id="IPR012340">
    <property type="entry name" value="NA-bd_OB-fold"/>
</dbReference>
<evidence type="ECO:0000256" key="2">
    <source>
        <dbReference type="ARBA" id="ARBA00008653"/>
    </source>
</evidence>
<dbReference type="Gene3D" id="3.30.56.10">
    <property type="match status" value="2"/>
</dbReference>
<dbReference type="Proteomes" id="UP000050277">
    <property type="component" value="Unassembled WGS sequence"/>
</dbReference>
<evidence type="ECO:0000313" key="21">
    <source>
        <dbReference type="Proteomes" id="UP000050277"/>
    </source>
</evidence>
<dbReference type="InterPro" id="IPR002547">
    <property type="entry name" value="tRNA-bd_dom"/>
</dbReference>
<dbReference type="RefSeq" id="WP_054535723.1">
    <property type="nucleotide sequence ID" value="NZ_LGKP01000025.1"/>
</dbReference>
<dbReference type="GO" id="GO:0000287">
    <property type="term" value="F:magnesium ion binding"/>
    <property type="evidence" value="ECO:0007669"/>
    <property type="project" value="UniProtKB-UniRule"/>
</dbReference>
<keyword evidence="8 15" id="KW-0547">Nucleotide-binding</keyword>
<evidence type="ECO:0000256" key="7">
    <source>
        <dbReference type="ARBA" id="ARBA00022723"/>
    </source>
</evidence>
<comment type="cofactor">
    <cofactor evidence="15">
        <name>Mg(2+)</name>
        <dbReference type="ChEBI" id="CHEBI:18420"/>
    </cofactor>
    <text evidence="15">Binds 2 magnesium ions per tetramer.</text>
</comment>
<evidence type="ECO:0000256" key="3">
    <source>
        <dbReference type="ARBA" id="ARBA00011209"/>
    </source>
</evidence>
<dbReference type="Gene3D" id="3.50.40.10">
    <property type="entry name" value="Phenylalanyl-trna Synthetase, Chain B, domain 3"/>
    <property type="match status" value="1"/>
</dbReference>
<dbReference type="PANTHER" id="PTHR10947:SF0">
    <property type="entry name" value="PHENYLALANINE--TRNA LIGASE BETA SUBUNIT"/>
    <property type="match status" value="1"/>
</dbReference>
<keyword evidence="13 15" id="KW-0030">Aminoacyl-tRNA synthetase</keyword>
<evidence type="ECO:0000256" key="6">
    <source>
        <dbReference type="ARBA" id="ARBA00022598"/>
    </source>
</evidence>
<dbReference type="InterPro" id="IPR045060">
    <property type="entry name" value="Phe-tRNA-ligase_IIc_bsu"/>
</dbReference>
<dbReference type="InterPro" id="IPR020825">
    <property type="entry name" value="Phe-tRNA_synthase-like_B3/B4"/>
</dbReference>
<dbReference type="InterPro" id="IPR004532">
    <property type="entry name" value="Phe-tRNA-ligase_IIc_bsu_bact"/>
</dbReference>
<dbReference type="PROSITE" id="PS50886">
    <property type="entry name" value="TRBD"/>
    <property type="match status" value="1"/>
</dbReference>
<dbReference type="SUPFAM" id="SSF56037">
    <property type="entry name" value="PheT/TilS domain"/>
    <property type="match status" value="1"/>
</dbReference>
<dbReference type="SUPFAM" id="SSF50249">
    <property type="entry name" value="Nucleic acid-binding proteins"/>
    <property type="match status" value="1"/>
</dbReference>
<dbReference type="PROSITE" id="PS51483">
    <property type="entry name" value="B5"/>
    <property type="match status" value="1"/>
</dbReference>
<feature type="binding site" evidence="15">
    <location>
        <position position="500"/>
    </location>
    <ligand>
        <name>Mg(2+)</name>
        <dbReference type="ChEBI" id="CHEBI:18420"/>
        <note>shared with alpha subunit</note>
    </ligand>
</feature>
<dbReference type="Pfam" id="PF17759">
    <property type="entry name" value="tRNA_synthFbeta"/>
    <property type="match status" value="1"/>
</dbReference>
<dbReference type="GO" id="GO:0000049">
    <property type="term" value="F:tRNA binding"/>
    <property type="evidence" value="ECO:0007669"/>
    <property type="project" value="UniProtKB-UniRule"/>
</dbReference>
<dbReference type="InterPro" id="IPR005146">
    <property type="entry name" value="B3/B4_tRNA-bd"/>
</dbReference>
<comment type="catalytic activity">
    <reaction evidence="14 15">
        <text>tRNA(Phe) + L-phenylalanine + ATP = L-phenylalanyl-tRNA(Phe) + AMP + diphosphate + H(+)</text>
        <dbReference type="Rhea" id="RHEA:19413"/>
        <dbReference type="Rhea" id="RHEA-COMP:9668"/>
        <dbReference type="Rhea" id="RHEA-COMP:9699"/>
        <dbReference type="ChEBI" id="CHEBI:15378"/>
        <dbReference type="ChEBI" id="CHEBI:30616"/>
        <dbReference type="ChEBI" id="CHEBI:33019"/>
        <dbReference type="ChEBI" id="CHEBI:58095"/>
        <dbReference type="ChEBI" id="CHEBI:78442"/>
        <dbReference type="ChEBI" id="CHEBI:78531"/>
        <dbReference type="ChEBI" id="CHEBI:456215"/>
        <dbReference type="EC" id="6.1.1.20"/>
    </reaction>
</comment>
<dbReference type="SUPFAM" id="SSF46955">
    <property type="entry name" value="Putative DNA-binding domain"/>
    <property type="match status" value="1"/>
</dbReference>
<feature type="domain" description="B5" evidence="19">
    <location>
        <begin position="433"/>
        <end position="512"/>
    </location>
</feature>
<dbReference type="Gene3D" id="3.30.70.380">
    <property type="entry name" value="Ferrodoxin-fold anticodon-binding domain"/>
    <property type="match status" value="1"/>
</dbReference>
<dbReference type="AlphaFoldDB" id="A0A0N8GR38"/>
<feature type="domain" description="TRNA-binding" evidence="17">
    <location>
        <begin position="62"/>
        <end position="181"/>
    </location>
</feature>
<evidence type="ECO:0000256" key="16">
    <source>
        <dbReference type="PROSITE-ProRule" id="PRU00209"/>
    </source>
</evidence>
<protein>
    <recommendedName>
        <fullName evidence="15">Phenylalanine--tRNA ligase beta subunit</fullName>
        <ecNumber evidence="15">6.1.1.20</ecNumber>
    </recommendedName>
    <alternativeName>
        <fullName evidence="15">Phenylalanyl-tRNA synthetase beta subunit</fullName>
        <shortName evidence="15">PheRS</shortName>
    </alternativeName>
</protein>
<dbReference type="InterPro" id="IPR033714">
    <property type="entry name" value="tRNA_bind_bactPheRS"/>
</dbReference>
<dbReference type="Pfam" id="PF01588">
    <property type="entry name" value="tRNA_bind"/>
    <property type="match status" value="1"/>
</dbReference>
<dbReference type="CDD" id="cd00769">
    <property type="entry name" value="PheRS_beta_core"/>
    <property type="match status" value="1"/>
</dbReference>
<dbReference type="Gene3D" id="2.40.50.140">
    <property type="entry name" value="Nucleic acid-binding proteins"/>
    <property type="match status" value="1"/>
</dbReference>
<keyword evidence="5 16" id="KW-0820">tRNA-binding</keyword>
<dbReference type="PANTHER" id="PTHR10947">
    <property type="entry name" value="PHENYLALANYL-TRNA SYNTHETASE BETA CHAIN AND LEUCINE-RICH REPEAT-CONTAINING PROTEIN 47"/>
    <property type="match status" value="1"/>
</dbReference>
<dbReference type="Pfam" id="PF03147">
    <property type="entry name" value="FDX-ACB"/>
    <property type="match status" value="1"/>
</dbReference>
<keyword evidence="21" id="KW-1185">Reference proteome</keyword>
<proteinExistence type="inferred from homology"/>
<dbReference type="SMART" id="SM00873">
    <property type="entry name" value="B3_4"/>
    <property type="match status" value="1"/>
</dbReference>
<evidence type="ECO:0000259" key="19">
    <source>
        <dbReference type="PROSITE" id="PS51483"/>
    </source>
</evidence>
<dbReference type="Gene3D" id="3.30.930.10">
    <property type="entry name" value="Bira Bifunctional Protein, Domain 2"/>
    <property type="match status" value="1"/>
</dbReference>
<gene>
    <name evidence="15" type="primary">pheT</name>
    <name evidence="20" type="ORF">SE18_17390</name>
</gene>
<dbReference type="InterPro" id="IPR005147">
    <property type="entry name" value="tRNA_synthase_B5-dom"/>
</dbReference>
<sequence>MRVPLSWLREFVDITMSPEELAERLTRAGLEVASIDYVGLQAPNGSAWAPDLSSATPPDYIPWDRETIFVGQIVDVQPHPNAERLKLPKIAYGEGRELTVVTGAPNIEFGMSGQKVVLATKGARLLDGHSETRQWLTLKPTKLRGVPSEGMVCSEMELALSDEHEGIIFLPDDAPVGTPLADYWGDAVLEIETTPNYAHTLSILGVAREVAAFSGAELRMPSFDLPTNGPAIADKIQVEIVDSSICPRFVAGLIEGVTIAPSPWWMQRRLRLAGQRPINNIADITNYVMLELGEPSHAFDADQVAQGRLIIRPAATGEKLETLDHVVRELRPIDTVVADPNGPSSLAGVMGGAASEISDSTINVLYEAALWNPIAIRRTAQHFKLFSEASKRFEKGVDPTLPPRTAIRGLNLIQQIAGGTIANGLVDVCPEPFSRREIELALGEVKRILGIELALTEVATLLSRLGYECAVVESSRGPALHVLVPAHRTDVEIEADLLEDVARMYGYDEIPEALMADTLPTQRANPLFEATERLRDMLVAAGLDEAISYSLSNETLQNSIYVSENGATAAQFVRLENPLTPDRSVMRRSILPELLNIVVGDLRERERVALFEIGAVFEPVVGQLLPDEPRNVALILAGTRQTSTWSQPEPEGFDFFDLKGVIEEVLRRHGLRERASFQVASDERLHPGRSAKIVVDEVEIGVFGELHPLVRDRFGFSVQRVCVAELSVDQLLKVSSQTKYASISRFPATVQDLALVANDELAADLIAKTIKQYGGEFLEDVRLFDVYTGSPIPAGQRSLAFRLRFRAPDRTLADKDLLKTREKLLKQLERELGVQIRS</sequence>
<dbReference type="GO" id="GO:0009328">
    <property type="term" value="C:phenylalanine-tRNA ligase complex"/>
    <property type="evidence" value="ECO:0007669"/>
    <property type="project" value="TreeGrafter"/>
</dbReference>
<dbReference type="Pfam" id="PF03484">
    <property type="entry name" value="B5"/>
    <property type="match status" value="1"/>
</dbReference>
<dbReference type="SMART" id="SM00896">
    <property type="entry name" value="FDX-ACB"/>
    <property type="match status" value="1"/>
</dbReference>
<evidence type="ECO:0000256" key="15">
    <source>
        <dbReference type="HAMAP-Rule" id="MF_00283"/>
    </source>
</evidence>
<dbReference type="OrthoDB" id="9805455at2"/>
<dbReference type="InterPro" id="IPR009061">
    <property type="entry name" value="DNA-bd_dom_put_sf"/>
</dbReference>
<dbReference type="SUPFAM" id="SSF54991">
    <property type="entry name" value="Anticodon-binding domain of PheRS"/>
    <property type="match status" value="1"/>
</dbReference>
<dbReference type="CDD" id="cd02796">
    <property type="entry name" value="tRNA_bind_bactPheRS"/>
    <property type="match status" value="1"/>
</dbReference>
<feature type="domain" description="FDX-ACB" evidence="18">
    <location>
        <begin position="744"/>
        <end position="837"/>
    </location>
</feature>
<dbReference type="SUPFAM" id="SSF55681">
    <property type="entry name" value="Class II aaRS and biotin synthetases"/>
    <property type="match status" value="1"/>
</dbReference>
<feature type="binding site" evidence="15">
    <location>
        <position position="499"/>
    </location>
    <ligand>
        <name>Mg(2+)</name>
        <dbReference type="ChEBI" id="CHEBI:18420"/>
        <note>shared with alpha subunit</note>
    </ligand>
</feature>
<keyword evidence="10 15" id="KW-0460">Magnesium</keyword>
<comment type="subcellular location">
    <subcellularLocation>
        <location evidence="1 15">Cytoplasm</location>
    </subcellularLocation>
</comment>
<name>A0A0N8GR38_9CHLR</name>
<dbReference type="HAMAP" id="MF_00283">
    <property type="entry name" value="Phe_tRNA_synth_beta1"/>
    <property type="match status" value="1"/>
</dbReference>
<keyword evidence="6 15" id="KW-0436">Ligase</keyword>
<evidence type="ECO:0000313" key="20">
    <source>
        <dbReference type="EMBL" id="KPL85418.1"/>
    </source>
</evidence>
<dbReference type="PATRIC" id="fig|70996.4.peg.352"/>
<evidence type="ECO:0000256" key="14">
    <source>
        <dbReference type="ARBA" id="ARBA00049255"/>
    </source>
</evidence>
<dbReference type="InterPro" id="IPR036690">
    <property type="entry name" value="Fdx_antiC-bd_sf"/>
</dbReference>
<evidence type="ECO:0000259" key="18">
    <source>
        <dbReference type="PROSITE" id="PS51447"/>
    </source>
</evidence>
<evidence type="ECO:0000256" key="5">
    <source>
        <dbReference type="ARBA" id="ARBA00022555"/>
    </source>
</evidence>
<dbReference type="EMBL" id="LGKP01000025">
    <property type="protein sequence ID" value="KPL85418.1"/>
    <property type="molecule type" value="Genomic_DNA"/>
</dbReference>
<dbReference type="EC" id="6.1.1.20" evidence="15"/>
<keyword evidence="4 15" id="KW-0963">Cytoplasm</keyword>